<comment type="caution">
    <text evidence="2">The sequence shown here is derived from an EMBL/GenBank/DDBJ whole genome shotgun (WGS) entry which is preliminary data.</text>
</comment>
<name>A0ABR3TJT5_9PEZI</name>
<organism evidence="2 3">
    <name type="scientific">Diplodia intermedia</name>
    <dbReference type="NCBI Taxonomy" id="856260"/>
    <lineage>
        <taxon>Eukaryota</taxon>
        <taxon>Fungi</taxon>
        <taxon>Dikarya</taxon>
        <taxon>Ascomycota</taxon>
        <taxon>Pezizomycotina</taxon>
        <taxon>Dothideomycetes</taxon>
        <taxon>Dothideomycetes incertae sedis</taxon>
        <taxon>Botryosphaeriales</taxon>
        <taxon>Botryosphaeriaceae</taxon>
        <taxon>Diplodia</taxon>
    </lineage>
</organism>
<proteinExistence type="predicted"/>
<feature type="transmembrane region" description="Helical" evidence="1">
    <location>
        <begin position="463"/>
        <end position="484"/>
    </location>
</feature>
<keyword evidence="1" id="KW-1133">Transmembrane helix</keyword>
<keyword evidence="3" id="KW-1185">Reference proteome</keyword>
<evidence type="ECO:0000313" key="2">
    <source>
        <dbReference type="EMBL" id="KAL1639782.1"/>
    </source>
</evidence>
<protein>
    <submittedName>
        <fullName evidence="2">Uncharacterized protein</fullName>
    </submittedName>
</protein>
<evidence type="ECO:0000256" key="1">
    <source>
        <dbReference type="SAM" id="Phobius"/>
    </source>
</evidence>
<keyword evidence="1" id="KW-0472">Membrane</keyword>
<dbReference type="EMBL" id="JAKEKT020000058">
    <property type="protein sequence ID" value="KAL1639782.1"/>
    <property type="molecule type" value="Genomic_DNA"/>
</dbReference>
<feature type="transmembrane region" description="Helical" evidence="1">
    <location>
        <begin position="91"/>
        <end position="114"/>
    </location>
</feature>
<accession>A0ABR3TJT5</accession>
<evidence type="ECO:0000313" key="3">
    <source>
        <dbReference type="Proteomes" id="UP001521184"/>
    </source>
</evidence>
<feature type="transmembrane region" description="Helical" evidence="1">
    <location>
        <begin position="20"/>
        <end position="42"/>
    </location>
</feature>
<sequence length="490" mass="53753">MELFAGEHLGGHLSQTSAKAIDFVCGAVFAPLLMVPLNYIWFGKARTNAVNEQKNRRGVPLSVLVEASSTSSGTYDMVKLYTLFTGQTWRLLLLGLITILAAVSKTSFANLIAYESYTEEVPSPQPMVLRMLQDSRVIRPNSSFVPENLDVYGFDVHRQSDMASQVITLLNSVDTEPAFNKLDHGIAYIGINATTRSMEDIPENISSLQEVPAYRLTTNCAAGAHNILSAAMDDPYITVMDNDDGFSYHFPRPLSESNFEQRPFGFSAFSHSDVFLGFIFGMETYDTWNLSKSIPSPFGELEIMSLEFVISPTFAVPSEKNAVAWGVRCSILRQEGTLNYTRSSKTGQSGWKIIGASFSNIKHAVPSFLSEWQTNLNYRAPNTSVSGIGPALARTGGIPNLTNPDGAQNNNWTTFIANFLYASAETERLTYEAAASSNSDGSNTSYFYPVSASSRAQFYRITYIPVILLLGLLCAFLAALITGASKSVER</sequence>
<dbReference type="Proteomes" id="UP001521184">
    <property type="component" value="Unassembled WGS sequence"/>
</dbReference>
<reference evidence="2 3" key="1">
    <citation type="journal article" date="2023" name="Plant Dis.">
        <title>First Report of Diplodia intermedia Causing Canker and Dieback Diseases on Apple Trees in Canada.</title>
        <authorList>
            <person name="Ellouze W."/>
            <person name="Ilyukhin E."/>
            <person name="Sulman M."/>
            <person name="Ali S."/>
        </authorList>
    </citation>
    <scope>NUCLEOTIDE SEQUENCE [LARGE SCALE GENOMIC DNA]</scope>
    <source>
        <strain evidence="2 3">M45-28</strain>
    </source>
</reference>
<keyword evidence="1" id="KW-0812">Transmembrane</keyword>
<gene>
    <name evidence="2" type="ORF">SLS58_007524</name>
</gene>